<keyword evidence="2" id="KW-1185">Reference proteome</keyword>
<organism evidence="1 2">
    <name type="scientific">Populus tomentosa</name>
    <name type="common">Chinese white poplar</name>
    <dbReference type="NCBI Taxonomy" id="118781"/>
    <lineage>
        <taxon>Eukaryota</taxon>
        <taxon>Viridiplantae</taxon>
        <taxon>Streptophyta</taxon>
        <taxon>Embryophyta</taxon>
        <taxon>Tracheophyta</taxon>
        <taxon>Spermatophyta</taxon>
        <taxon>Magnoliopsida</taxon>
        <taxon>eudicotyledons</taxon>
        <taxon>Gunneridae</taxon>
        <taxon>Pentapetalae</taxon>
        <taxon>rosids</taxon>
        <taxon>fabids</taxon>
        <taxon>Malpighiales</taxon>
        <taxon>Salicaceae</taxon>
        <taxon>Saliceae</taxon>
        <taxon>Populus</taxon>
    </lineage>
</organism>
<protein>
    <submittedName>
        <fullName evidence="1">Uncharacterized protein</fullName>
    </submittedName>
</protein>
<sequence>MEITAKTYENDVDVNIGNKYFLTTMQSSDDLEVKKWVQEVQKIYGKHNRQGVAAGRSIGFVSCRYYKQEGSIYTQFEIKIIMWPYASLHIPDALFIALKKLEEENEGLLVTTRRVELREAAMEAFPGKDFSRHNWEKLTKEVLGLDFVRHRKITRYDPLTYSNMYAQVFFFC</sequence>
<reference evidence="1" key="1">
    <citation type="journal article" date="2020" name="bioRxiv">
        <title>Hybrid origin of Populus tomentosa Carr. identified through genome sequencing and phylogenomic analysis.</title>
        <authorList>
            <person name="An X."/>
            <person name="Gao K."/>
            <person name="Chen Z."/>
            <person name="Li J."/>
            <person name="Yang X."/>
            <person name="Yang X."/>
            <person name="Zhou J."/>
            <person name="Guo T."/>
            <person name="Zhao T."/>
            <person name="Huang S."/>
            <person name="Miao D."/>
            <person name="Khan W.U."/>
            <person name="Rao P."/>
            <person name="Ye M."/>
            <person name="Lei B."/>
            <person name="Liao W."/>
            <person name="Wang J."/>
            <person name="Ji L."/>
            <person name="Li Y."/>
            <person name="Guo B."/>
            <person name="Mustafa N.S."/>
            <person name="Li S."/>
            <person name="Yun Q."/>
            <person name="Keller S.R."/>
            <person name="Mao J."/>
            <person name="Zhang R."/>
            <person name="Strauss S.H."/>
        </authorList>
    </citation>
    <scope>NUCLEOTIDE SEQUENCE</scope>
    <source>
        <strain evidence="1">GM15</strain>
        <tissue evidence="1">Leaf</tissue>
    </source>
</reference>
<name>A0A8X8DC15_POPTO</name>
<dbReference type="Proteomes" id="UP000886885">
    <property type="component" value="Chromosome 2D"/>
</dbReference>
<evidence type="ECO:0000313" key="1">
    <source>
        <dbReference type="EMBL" id="KAG6784129.1"/>
    </source>
</evidence>
<dbReference type="AlphaFoldDB" id="A0A8X8DC15"/>
<gene>
    <name evidence="1" type="ORF">POTOM_009814</name>
</gene>
<accession>A0A8X8DC15</accession>
<comment type="caution">
    <text evidence="1">The sequence shown here is derived from an EMBL/GenBank/DDBJ whole genome shotgun (WGS) entry which is preliminary data.</text>
</comment>
<dbReference type="EMBL" id="JAAWWB010000004">
    <property type="protein sequence ID" value="KAG6784129.1"/>
    <property type="molecule type" value="Genomic_DNA"/>
</dbReference>
<proteinExistence type="predicted"/>
<evidence type="ECO:0000313" key="2">
    <source>
        <dbReference type="Proteomes" id="UP000886885"/>
    </source>
</evidence>